<dbReference type="PROSITE" id="PS51144">
    <property type="entry name" value="ALPHA_CA_2"/>
    <property type="match status" value="1"/>
</dbReference>
<evidence type="ECO:0000256" key="4">
    <source>
        <dbReference type="ARBA" id="ARBA00022723"/>
    </source>
</evidence>
<dbReference type="PROSITE" id="PS00162">
    <property type="entry name" value="ALPHA_CA_1"/>
    <property type="match status" value="1"/>
</dbReference>
<keyword evidence="6 8" id="KW-0456">Lyase</keyword>
<dbReference type="GO" id="GO:0004089">
    <property type="term" value="F:carbonate dehydratase activity"/>
    <property type="evidence" value="ECO:0007669"/>
    <property type="project" value="UniProtKB-UniRule"/>
</dbReference>
<evidence type="ECO:0000313" key="11">
    <source>
        <dbReference type="Proteomes" id="UP000272942"/>
    </source>
</evidence>
<protein>
    <recommendedName>
        <fullName evidence="3 8">Carbonic anhydrase</fullName>
        <ecNumber evidence="3 8">4.2.1.1</ecNumber>
    </recommendedName>
</protein>
<dbReference type="InterPro" id="IPR023561">
    <property type="entry name" value="Carbonic_anhydrase_a-class"/>
</dbReference>
<reference evidence="12" key="1">
    <citation type="submission" date="2016-06" db="UniProtKB">
        <authorList>
            <consortium name="WormBaseParasite"/>
        </authorList>
    </citation>
    <scope>IDENTIFICATION</scope>
</reference>
<dbReference type="Gene3D" id="3.10.200.10">
    <property type="entry name" value="Alpha carbonic anhydrase"/>
    <property type="match status" value="1"/>
</dbReference>
<sequence length="257" mass="28523">MWSKNYKQCGGAFQSPVDIVRSETQFDANLKPVGIMAGADVQSWERQMYRVRNDNHSMEMTFPEGLWKVALENDTSGMYCVTELHFHWGANGTLGSEHTLDGNSFSFEAHLVMHNCEIYGTLDNALISPHGVAVLGFWVQEKPDVKLADSFIGVMGQLGTTLQTVLDLDSPILIPAFNLSELMNLVDPGAYYRYMGSLTTPPCIPNVMWTVFTKVIPMSTAQQASSVAEKMFKIANRLESQDVSFGLLASTNKIKPQ</sequence>
<gene>
    <name evidence="10" type="ORF">ECPE_LOCUS6247</name>
</gene>
<comment type="catalytic activity">
    <reaction evidence="7 8">
        <text>hydrogencarbonate + H(+) = CO2 + H2O</text>
        <dbReference type="Rhea" id="RHEA:10748"/>
        <dbReference type="ChEBI" id="CHEBI:15377"/>
        <dbReference type="ChEBI" id="CHEBI:15378"/>
        <dbReference type="ChEBI" id="CHEBI:16526"/>
        <dbReference type="ChEBI" id="CHEBI:17544"/>
        <dbReference type="EC" id="4.2.1.1"/>
    </reaction>
</comment>
<comment type="cofactor">
    <cofactor evidence="8">
        <name>Zn(2+)</name>
        <dbReference type="ChEBI" id="CHEBI:29105"/>
    </cofactor>
</comment>
<name>A0A183AH12_9TREM</name>
<evidence type="ECO:0000313" key="12">
    <source>
        <dbReference type="WBParaSite" id="ECPE_0000626001-mRNA-1"/>
    </source>
</evidence>
<keyword evidence="4 8" id="KW-0479">Metal-binding</keyword>
<dbReference type="Proteomes" id="UP000272942">
    <property type="component" value="Unassembled WGS sequence"/>
</dbReference>
<evidence type="ECO:0000256" key="6">
    <source>
        <dbReference type="ARBA" id="ARBA00023239"/>
    </source>
</evidence>
<organism evidence="12">
    <name type="scientific">Echinostoma caproni</name>
    <dbReference type="NCBI Taxonomy" id="27848"/>
    <lineage>
        <taxon>Eukaryota</taxon>
        <taxon>Metazoa</taxon>
        <taxon>Spiralia</taxon>
        <taxon>Lophotrochozoa</taxon>
        <taxon>Platyhelminthes</taxon>
        <taxon>Trematoda</taxon>
        <taxon>Digenea</taxon>
        <taxon>Plagiorchiida</taxon>
        <taxon>Echinostomata</taxon>
        <taxon>Echinostomatoidea</taxon>
        <taxon>Echinostomatidae</taxon>
        <taxon>Echinostoma</taxon>
    </lineage>
</organism>
<dbReference type="PANTHER" id="PTHR18952">
    <property type="entry name" value="CARBONIC ANHYDRASE"/>
    <property type="match status" value="1"/>
</dbReference>
<dbReference type="SMART" id="SM01057">
    <property type="entry name" value="Carb_anhydrase"/>
    <property type="match status" value="1"/>
</dbReference>
<comment type="similarity">
    <text evidence="2 8">Belongs to the alpha-carbonic anhydrase family.</text>
</comment>
<dbReference type="InterPro" id="IPR036398">
    <property type="entry name" value="CA_dom_sf"/>
</dbReference>
<accession>A0A183AH12</accession>
<keyword evidence="11" id="KW-1185">Reference proteome</keyword>
<keyword evidence="5 8" id="KW-0862">Zinc</keyword>
<evidence type="ECO:0000256" key="7">
    <source>
        <dbReference type="ARBA" id="ARBA00048348"/>
    </source>
</evidence>
<dbReference type="AlphaFoldDB" id="A0A183AH12"/>
<dbReference type="InterPro" id="IPR001148">
    <property type="entry name" value="CA_dom"/>
</dbReference>
<evidence type="ECO:0000259" key="9">
    <source>
        <dbReference type="PROSITE" id="PS51144"/>
    </source>
</evidence>
<evidence type="ECO:0000256" key="3">
    <source>
        <dbReference type="ARBA" id="ARBA00012925"/>
    </source>
</evidence>
<dbReference type="GO" id="GO:0008270">
    <property type="term" value="F:zinc ion binding"/>
    <property type="evidence" value="ECO:0007669"/>
    <property type="project" value="UniProtKB-UniRule"/>
</dbReference>
<dbReference type="SUPFAM" id="SSF51069">
    <property type="entry name" value="Carbonic anhydrase"/>
    <property type="match status" value="1"/>
</dbReference>
<dbReference type="EC" id="4.2.1.1" evidence="3 8"/>
<dbReference type="Pfam" id="PF00194">
    <property type="entry name" value="Carb_anhydrase"/>
    <property type="match status" value="1"/>
</dbReference>
<dbReference type="GO" id="GO:0005886">
    <property type="term" value="C:plasma membrane"/>
    <property type="evidence" value="ECO:0007669"/>
    <property type="project" value="TreeGrafter"/>
</dbReference>
<evidence type="ECO:0000256" key="8">
    <source>
        <dbReference type="RuleBase" id="RU367011"/>
    </source>
</evidence>
<evidence type="ECO:0000256" key="5">
    <source>
        <dbReference type="ARBA" id="ARBA00022833"/>
    </source>
</evidence>
<dbReference type="WBParaSite" id="ECPE_0000626001-mRNA-1">
    <property type="protein sequence ID" value="ECPE_0000626001-mRNA-1"/>
    <property type="gene ID" value="ECPE_0000626001"/>
</dbReference>
<feature type="domain" description="Alpha-carbonic anhydrase" evidence="9">
    <location>
        <begin position="1"/>
        <end position="257"/>
    </location>
</feature>
<evidence type="ECO:0000313" key="10">
    <source>
        <dbReference type="EMBL" id="VDP77804.1"/>
    </source>
</evidence>
<reference evidence="10 11" key="2">
    <citation type="submission" date="2018-11" db="EMBL/GenBank/DDBJ databases">
        <authorList>
            <consortium name="Pathogen Informatics"/>
        </authorList>
    </citation>
    <scope>NUCLEOTIDE SEQUENCE [LARGE SCALE GENOMIC DNA]</scope>
    <source>
        <strain evidence="10 11">Egypt</strain>
    </source>
</reference>
<proteinExistence type="inferred from homology"/>
<dbReference type="EMBL" id="UZAN01043224">
    <property type="protein sequence ID" value="VDP77804.1"/>
    <property type="molecule type" value="Genomic_DNA"/>
</dbReference>
<dbReference type="InterPro" id="IPR018338">
    <property type="entry name" value="Carbonic_anhydrase_a-class_CS"/>
</dbReference>
<evidence type="ECO:0000256" key="1">
    <source>
        <dbReference type="ARBA" id="ARBA00002904"/>
    </source>
</evidence>
<dbReference type="OrthoDB" id="429145at2759"/>
<evidence type="ECO:0000256" key="2">
    <source>
        <dbReference type="ARBA" id="ARBA00010718"/>
    </source>
</evidence>
<dbReference type="PANTHER" id="PTHR18952:SF265">
    <property type="entry name" value="CARBONIC ANHYDRASE"/>
    <property type="match status" value="1"/>
</dbReference>
<comment type="function">
    <text evidence="1 8">Reversible hydration of carbon dioxide.</text>
</comment>